<dbReference type="Pfam" id="PF09537">
    <property type="entry name" value="DUF2383"/>
    <property type="match status" value="1"/>
</dbReference>
<dbReference type="InterPro" id="IPR019052">
    <property type="entry name" value="DUF2383"/>
</dbReference>
<evidence type="ECO:0000259" key="1">
    <source>
        <dbReference type="Pfam" id="PF09537"/>
    </source>
</evidence>
<gene>
    <name evidence="2" type="ORF">T23_10920</name>
</gene>
<evidence type="ECO:0000313" key="3">
    <source>
        <dbReference type="Proteomes" id="UP001432099"/>
    </source>
</evidence>
<dbReference type="Gene3D" id="1.20.1260.10">
    <property type="match status" value="1"/>
</dbReference>
<organism evidence="2 3">
    <name type="scientific">Turicibacter faecis</name>
    <dbReference type="NCBI Taxonomy" id="2963365"/>
    <lineage>
        <taxon>Bacteria</taxon>
        <taxon>Bacillati</taxon>
        <taxon>Bacillota</taxon>
        <taxon>Erysipelotrichia</taxon>
        <taxon>Erysipelotrichales</taxon>
        <taxon>Turicibacteraceae</taxon>
        <taxon>Turicibacter</taxon>
    </lineage>
</organism>
<dbReference type="EMBL" id="AP028127">
    <property type="protein sequence ID" value="BEH90990.1"/>
    <property type="molecule type" value="Genomic_DNA"/>
</dbReference>
<protein>
    <recommendedName>
        <fullName evidence="1">DUF2383 domain-containing protein</fullName>
    </recommendedName>
</protein>
<dbReference type="InterPro" id="IPR012347">
    <property type="entry name" value="Ferritin-like"/>
</dbReference>
<dbReference type="Proteomes" id="UP001432099">
    <property type="component" value="Chromosome"/>
</dbReference>
<evidence type="ECO:0000313" key="2">
    <source>
        <dbReference type="EMBL" id="BEH90990.1"/>
    </source>
</evidence>
<feature type="domain" description="DUF2383" evidence="1">
    <location>
        <begin position="10"/>
        <end position="116"/>
    </location>
</feature>
<name>A0ABM8IP14_9FIRM</name>
<reference evidence="2" key="1">
    <citation type="journal article" date="2024" name="Int. J. Syst. Evol. Microbiol.">
        <title>Turicibacter faecis sp. nov., isolated from faeces of heart failure mouse model.</title>
        <authorList>
            <person name="Imamura Y."/>
            <person name="Motooka D."/>
            <person name="Nakajima Y."/>
            <person name="Ito S."/>
            <person name="Kitakaze M."/>
            <person name="Iida T."/>
            <person name="Nakamura S."/>
        </authorList>
    </citation>
    <scope>NUCLEOTIDE SEQUENCE</scope>
    <source>
        <strain evidence="2">TC023</strain>
    </source>
</reference>
<keyword evidence="3" id="KW-1185">Reference proteome</keyword>
<proteinExistence type="predicted"/>
<sequence>MIKMENNKAILKELNKFLKGIKMGTETFKKYEEKAQDGKLKHQLSHILSIFHSHDQKISTAVLELGGKVHDSLGIEGEMALMFEKLKEVFVDTDKEILEHAVKAIDMGSKNSEKSLKALKELTPPTQVTEGMTEIVNDYKTTLKTLEHFKF</sequence>
<accession>A0ABM8IP14</accession>